<evidence type="ECO:0000313" key="5">
    <source>
        <dbReference type="Proteomes" id="UP000617426"/>
    </source>
</evidence>
<dbReference type="GO" id="GO:0046872">
    <property type="term" value="F:metal ion binding"/>
    <property type="evidence" value="ECO:0007669"/>
    <property type="project" value="UniProtKB-KW"/>
</dbReference>
<evidence type="ECO:0000256" key="2">
    <source>
        <dbReference type="ARBA" id="ARBA00022801"/>
    </source>
</evidence>
<feature type="binding site" evidence="3">
    <location>
        <position position="298"/>
    </location>
    <ligand>
        <name>Mg(2+)</name>
        <dbReference type="ChEBI" id="CHEBI:18420"/>
        <label>1</label>
    </ligand>
</feature>
<sequence>MTTMSTDARPAHSAFAERDRAEGALMGLALGDALGMPTQSMSPADIEGEYGCVLGLIDASAAQPVAPSMPAGSITDDTEQALLLADLLVEAEGAIPPARFAALLLNWEDEMIARGSLDLLGPSTKVALEAVRAGADPTTTGKTGTTNGAAMRVTPIGIAFSWEDVEGFAEGVRSSCRVTHDTVPGFTSAALVAAAVSIGLDGSSTREAIAGARALVASLGDVGEWSPKAKVLDRLDEALALSDSPLEEAAFLEALRARIGTSVESNESIPCAFALAHRYADQPDQALLAAANLGGDTDTIGAIAGAVLGATTGTNAWPEQWWDTVRAVNSLSVSERADALLRLRASSRDSHTACEGAAR</sequence>
<comment type="similarity">
    <text evidence="1">Belongs to the ADP-ribosylglycohydrolase family.</text>
</comment>
<dbReference type="AlphaFoldDB" id="A0A923E6M4"/>
<dbReference type="RefSeq" id="WP_184454105.1">
    <property type="nucleotide sequence ID" value="NZ_JACHMK010000001.1"/>
</dbReference>
<reference evidence="4" key="1">
    <citation type="submission" date="2020-08" db="EMBL/GenBank/DDBJ databases">
        <title>Sequencing the genomes of 1000 actinobacteria strains.</title>
        <authorList>
            <person name="Klenk H.-P."/>
        </authorList>
    </citation>
    <scope>NUCLEOTIDE SEQUENCE</scope>
    <source>
        <strain evidence="4">DSM 10695</strain>
    </source>
</reference>
<evidence type="ECO:0000256" key="1">
    <source>
        <dbReference type="ARBA" id="ARBA00010702"/>
    </source>
</evidence>
<organism evidence="4 5">
    <name type="scientific">Schaalia hyovaginalis</name>
    <dbReference type="NCBI Taxonomy" id="29316"/>
    <lineage>
        <taxon>Bacteria</taxon>
        <taxon>Bacillati</taxon>
        <taxon>Actinomycetota</taxon>
        <taxon>Actinomycetes</taxon>
        <taxon>Actinomycetales</taxon>
        <taxon>Actinomycetaceae</taxon>
        <taxon>Schaalia</taxon>
    </lineage>
</organism>
<feature type="binding site" evidence="3">
    <location>
        <position position="75"/>
    </location>
    <ligand>
        <name>Mg(2+)</name>
        <dbReference type="ChEBI" id="CHEBI:18420"/>
        <label>1</label>
    </ligand>
</feature>
<protein>
    <submittedName>
        <fullName evidence="4">ADP-ribosylglycohydrolase</fullName>
    </submittedName>
</protein>
<keyword evidence="5" id="KW-1185">Reference proteome</keyword>
<evidence type="ECO:0000256" key="3">
    <source>
        <dbReference type="PIRSR" id="PIRSR605502-1"/>
    </source>
</evidence>
<keyword evidence="3" id="KW-0460">Magnesium</keyword>
<accession>A0A923E6M4</accession>
<dbReference type="InterPro" id="IPR050792">
    <property type="entry name" value="ADP-ribosylglycohydrolase"/>
</dbReference>
<keyword evidence="2" id="KW-0378">Hydrolase</keyword>
<comment type="cofactor">
    <cofactor evidence="3">
        <name>Mg(2+)</name>
        <dbReference type="ChEBI" id="CHEBI:18420"/>
    </cofactor>
    <text evidence="3">Binds 2 magnesium ions per subunit.</text>
</comment>
<dbReference type="EMBL" id="JACHMK010000001">
    <property type="protein sequence ID" value="MBB6335625.1"/>
    <property type="molecule type" value="Genomic_DNA"/>
</dbReference>
<feature type="binding site" evidence="3">
    <location>
        <position position="299"/>
    </location>
    <ligand>
        <name>Mg(2+)</name>
        <dbReference type="ChEBI" id="CHEBI:18420"/>
        <label>1</label>
    </ligand>
</feature>
<feature type="binding site" evidence="3">
    <location>
        <position position="296"/>
    </location>
    <ligand>
        <name>Mg(2+)</name>
        <dbReference type="ChEBI" id="CHEBI:18420"/>
        <label>1</label>
    </ligand>
</feature>
<gene>
    <name evidence="4" type="ORF">HD592_002190</name>
</gene>
<dbReference type="SUPFAM" id="SSF101478">
    <property type="entry name" value="ADP-ribosylglycohydrolase"/>
    <property type="match status" value="1"/>
</dbReference>
<dbReference type="PANTHER" id="PTHR16222:SF24">
    <property type="entry name" value="ADP-RIBOSYLHYDROLASE ARH3"/>
    <property type="match status" value="1"/>
</dbReference>
<dbReference type="InterPro" id="IPR036705">
    <property type="entry name" value="Ribosyl_crysJ1_sf"/>
</dbReference>
<dbReference type="GO" id="GO:0016787">
    <property type="term" value="F:hydrolase activity"/>
    <property type="evidence" value="ECO:0007669"/>
    <property type="project" value="UniProtKB-KW"/>
</dbReference>
<dbReference type="Proteomes" id="UP000617426">
    <property type="component" value="Unassembled WGS sequence"/>
</dbReference>
<feature type="binding site" evidence="3">
    <location>
        <position position="76"/>
    </location>
    <ligand>
        <name>Mg(2+)</name>
        <dbReference type="ChEBI" id="CHEBI:18420"/>
        <label>1</label>
    </ligand>
</feature>
<keyword evidence="3" id="KW-0479">Metal-binding</keyword>
<dbReference type="Gene3D" id="1.10.4080.10">
    <property type="entry name" value="ADP-ribosylation/Crystallin J1"/>
    <property type="match status" value="1"/>
</dbReference>
<dbReference type="Pfam" id="PF03747">
    <property type="entry name" value="ADP_ribosyl_GH"/>
    <property type="match status" value="1"/>
</dbReference>
<dbReference type="InterPro" id="IPR005502">
    <property type="entry name" value="Ribosyl_crysJ1"/>
</dbReference>
<dbReference type="PANTHER" id="PTHR16222">
    <property type="entry name" value="ADP-RIBOSYLGLYCOHYDROLASE"/>
    <property type="match status" value="1"/>
</dbReference>
<feature type="binding site" evidence="3">
    <location>
        <position position="77"/>
    </location>
    <ligand>
        <name>Mg(2+)</name>
        <dbReference type="ChEBI" id="CHEBI:18420"/>
        <label>1</label>
    </ligand>
</feature>
<evidence type="ECO:0000313" key="4">
    <source>
        <dbReference type="EMBL" id="MBB6335625.1"/>
    </source>
</evidence>
<comment type="caution">
    <text evidence="4">The sequence shown here is derived from an EMBL/GenBank/DDBJ whole genome shotgun (WGS) entry which is preliminary data.</text>
</comment>
<name>A0A923E6M4_9ACTO</name>
<proteinExistence type="inferred from homology"/>